<evidence type="ECO:0000256" key="5">
    <source>
        <dbReference type="ARBA" id="ARBA00022618"/>
    </source>
</evidence>
<comment type="caution">
    <text evidence="14">The sequence shown here is derived from an EMBL/GenBank/DDBJ whole genome shotgun (WGS) entry which is preliminary data.</text>
</comment>
<feature type="domain" description="ABC3 transporter permease C-terminal" evidence="12">
    <location>
        <begin position="181"/>
        <end position="301"/>
    </location>
</feature>
<dbReference type="GO" id="GO:0005886">
    <property type="term" value="C:plasma membrane"/>
    <property type="evidence" value="ECO:0007669"/>
    <property type="project" value="UniProtKB-SubCell"/>
</dbReference>
<evidence type="ECO:0000256" key="10">
    <source>
        <dbReference type="PIRNR" id="PIRNR003097"/>
    </source>
</evidence>
<dbReference type="Gene3D" id="3.30.70.3040">
    <property type="match status" value="1"/>
</dbReference>
<evidence type="ECO:0000256" key="9">
    <source>
        <dbReference type="ARBA" id="ARBA00023306"/>
    </source>
</evidence>
<reference evidence="14 15" key="1">
    <citation type="journal article" date="2016" name="Nat. Commun.">
        <title>Thousands of microbial genomes shed light on interconnected biogeochemical processes in an aquifer system.</title>
        <authorList>
            <person name="Anantharaman K."/>
            <person name="Brown C.T."/>
            <person name="Hug L.A."/>
            <person name="Sharon I."/>
            <person name="Castelle C.J."/>
            <person name="Probst A.J."/>
            <person name="Thomas B.C."/>
            <person name="Singh A."/>
            <person name="Wilkins M.J."/>
            <person name="Karaoz U."/>
            <person name="Brodie E.L."/>
            <person name="Williams K.H."/>
            <person name="Hubbard S.S."/>
            <person name="Banfield J.F."/>
        </authorList>
    </citation>
    <scope>NUCLEOTIDE SEQUENCE [LARGE SCALE GENOMIC DNA]</scope>
</reference>
<keyword evidence="6 11" id="KW-0812">Transmembrane</keyword>
<dbReference type="Pfam" id="PF02687">
    <property type="entry name" value="FtsX"/>
    <property type="match status" value="1"/>
</dbReference>
<evidence type="ECO:0000259" key="12">
    <source>
        <dbReference type="Pfam" id="PF02687"/>
    </source>
</evidence>
<evidence type="ECO:0000256" key="1">
    <source>
        <dbReference type="ARBA" id="ARBA00004651"/>
    </source>
</evidence>
<dbReference type="InterPro" id="IPR003838">
    <property type="entry name" value="ABC3_permease_C"/>
</dbReference>
<feature type="transmembrane region" description="Helical" evidence="11">
    <location>
        <begin position="178"/>
        <end position="197"/>
    </location>
</feature>
<keyword evidence="5 10" id="KW-0132">Cell division</keyword>
<feature type="transmembrane region" description="Helical" evidence="11">
    <location>
        <begin position="273"/>
        <end position="296"/>
    </location>
</feature>
<evidence type="ECO:0000256" key="7">
    <source>
        <dbReference type="ARBA" id="ARBA00022989"/>
    </source>
</evidence>
<sequence>MRSIKEAGKNIRRTPYLSIAVVLVLIVNFFIAGIFSLLALMAQSTLVHFEGKPQIIAYLVDDATPEKIQPLINELRETGKIDQVKFVSKEDALNIYKQSVGDDPLLLGTITDLGLITADILPSSLEISAKSPDQFKDLVNLLKTSPLVAMSPNNQKDIDFPESAVSELTAWTKALRTAGITIIAVLGVTSALVMLVVTGMKVSHKKTEITTLKLLGAGGGFIAWPFILESTLLALFSSFIAWLLTYSAMLYSSEFLAPRLSGIYTLPIPLSEMLLILGVQEAAALVLGLISGWLAIYRFARR</sequence>
<evidence type="ECO:0000256" key="4">
    <source>
        <dbReference type="ARBA" id="ARBA00022475"/>
    </source>
</evidence>
<evidence type="ECO:0000313" key="14">
    <source>
        <dbReference type="EMBL" id="OGD79032.1"/>
    </source>
</evidence>
<keyword evidence="9 10" id="KW-0131">Cell cycle</keyword>
<dbReference type="Pfam" id="PF18075">
    <property type="entry name" value="FtsX_ECD"/>
    <property type="match status" value="1"/>
</dbReference>
<dbReference type="AlphaFoldDB" id="A0A1F5FHI1"/>
<name>A0A1F5FHI1_9BACT</name>
<evidence type="ECO:0000256" key="2">
    <source>
        <dbReference type="ARBA" id="ARBA00007379"/>
    </source>
</evidence>
<dbReference type="PANTHER" id="PTHR47755:SF1">
    <property type="entry name" value="CELL DIVISION PROTEIN FTSX"/>
    <property type="match status" value="1"/>
</dbReference>
<feature type="transmembrane region" description="Helical" evidence="11">
    <location>
        <begin position="20"/>
        <end position="42"/>
    </location>
</feature>
<dbReference type="EMBL" id="MFAM01000027">
    <property type="protein sequence ID" value="OGD79032.1"/>
    <property type="molecule type" value="Genomic_DNA"/>
</dbReference>
<accession>A0A1F5FHI1</accession>
<evidence type="ECO:0000313" key="15">
    <source>
        <dbReference type="Proteomes" id="UP000176682"/>
    </source>
</evidence>
<organism evidence="14 15">
    <name type="scientific">Candidatus Collierbacteria bacterium RIFOXYB1_FULL_49_13</name>
    <dbReference type="NCBI Taxonomy" id="1817728"/>
    <lineage>
        <taxon>Bacteria</taxon>
        <taxon>Candidatus Collieribacteriota</taxon>
    </lineage>
</organism>
<proteinExistence type="inferred from homology"/>
<dbReference type="GO" id="GO:0051301">
    <property type="term" value="P:cell division"/>
    <property type="evidence" value="ECO:0007669"/>
    <property type="project" value="UniProtKB-KW"/>
</dbReference>
<dbReference type="Proteomes" id="UP000176682">
    <property type="component" value="Unassembled WGS sequence"/>
</dbReference>
<dbReference type="PANTHER" id="PTHR47755">
    <property type="entry name" value="CELL DIVISION PROTEIN FTSX"/>
    <property type="match status" value="1"/>
</dbReference>
<evidence type="ECO:0000256" key="6">
    <source>
        <dbReference type="ARBA" id="ARBA00022692"/>
    </source>
</evidence>
<keyword evidence="7 11" id="KW-1133">Transmembrane helix</keyword>
<feature type="domain" description="FtsX extracellular" evidence="13">
    <location>
        <begin position="54"/>
        <end position="148"/>
    </location>
</feature>
<dbReference type="PIRSF" id="PIRSF003097">
    <property type="entry name" value="FtsX"/>
    <property type="match status" value="1"/>
</dbReference>
<keyword evidence="8 10" id="KW-0472">Membrane</keyword>
<comment type="subcellular location">
    <subcellularLocation>
        <location evidence="1">Cell membrane</location>
        <topology evidence="1">Multi-pass membrane protein</topology>
    </subcellularLocation>
</comment>
<evidence type="ECO:0000256" key="11">
    <source>
        <dbReference type="SAM" id="Phobius"/>
    </source>
</evidence>
<gene>
    <name evidence="14" type="ORF">A2368_00615</name>
</gene>
<protein>
    <recommendedName>
        <fullName evidence="3 10">Cell division protein FtsX</fullName>
    </recommendedName>
</protein>
<keyword evidence="4 10" id="KW-1003">Cell membrane</keyword>
<dbReference type="InterPro" id="IPR004513">
    <property type="entry name" value="FtsX"/>
</dbReference>
<evidence type="ECO:0000259" key="13">
    <source>
        <dbReference type="Pfam" id="PF18075"/>
    </source>
</evidence>
<evidence type="ECO:0000256" key="3">
    <source>
        <dbReference type="ARBA" id="ARBA00021907"/>
    </source>
</evidence>
<evidence type="ECO:0000256" key="8">
    <source>
        <dbReference type="ARBA" id="ARBA00023136"/>
    </source>
</evidence>
<dbReference type="InterPro" id="IPR040690">
    <property type="entry name" value="FtsX_ECD"/>
</dbReference>
<comment type="similarity">
    <text evidence="2 10">Belongs to the ABC-4 integral membrane protein family. FtsX subfamily.</text>
</comment>